<organism evidence="13 14">
    <name type="scientific">Limnobacter humi</name>
    <dbReference type="NCBI Taxonomy" id="1778671"/>
    <lineage>
        <taxon>Bacteria</taxon>
        <taxon>Pseudomonadati</taxon>
        <taxon>Pseudomonadota</taxon>
        <taxon>Betaproteobacteria</taxon>
        <taxon>Burkholderiales</taxon>
        <taxon>Burkholderiaceae</taxon>
        <taxon>Limnobacter</taxon>
    </lineage>
</organism>
<dbReference type="InterPro" id="IPR036097">
    <property type="entry name" value="HisK_dim/P_sf"/>
</dbReference>
<protein>
    <recommendedName>
        <fullName evidence="2">histidine kinase</fullName>
        <ecNumber evidence="2">2.7.13.3</ecNumber>
    </recommendedName>
</protein>
<dbReference type="Gene3D" id="3.30.565.10">
    <property type="entry name" value="Histidine kinase-like ATPase, C-terminal domain"/>
    <property type="match status" value="1"/>
</dbReference>
<comment type="catalytic activity">
    <reaction evidence="1">
        <text>ATP + protein L-histidine = ADP + protein N-phospho-L-histidine.</text>
        <dbReference type="EC" id="2.7.13.3"/>
    </reaction>
</comment>
<dbReference type="Gene3D" id="3.30.450.20">
    <property type="entry name" value="PAS domain"/>
    <property type="match status" value="2"/>
</dbReference>
<evidence type="ECO:0000256" key="7">
    <source>
        <dbReference type="ARBA" id="ARBA00022840"/>
    </source>
</evidence>
<dbReference type="Gene3D" id="1.10.287.130">
    <property type="match status" value="1"/>
</dbReference>
<dbReference type="Pfam" id="PF00989">
    <property type="entry name" value="PAS"/>
    <property type="match status" value="1"/>
</dbReference>
<dbReference type="InterPro" id="IPR013767">
    <property type="entry name" value="PAS_fold"/>
</dbReference>
<dbReference type="EC" id="2.7.13.3" evidence="2"/>
<feature type="domain" description="Histidine kinase" evidence="10">
    <location>
        <begin position="549"/>
        <end position="764"/>
    </location>
</feature>
<keyword evidence="6" id="KW-0418">Kinase</keyword>
<dbReference type="PROSITE" id="PS50112">
    <property type="entry name" value="PAS"/>
    <property type="match status" value="1"/>
</dbReference>
<evidence type="ECO:0000313" key="14">
    <source>
        <dbReference type="Proteomes" id="UP001204142"/>
    </source>
</evidence>
<evidence type="ECO:0000256" key="1">
    <source>
        <dbReference type="ARBA" id="ARBA00000085"/>
    </source>
</evidence>
<dbReference type="PROSITE" id="PS50113">
    <property type="entry name" value="PAC"/>
    <property type="match status" value="1"/>
</dbReference>
<dbReference type="InterPro" id="IPR000014">
    <property type="entry name" value="PAS"/>
</dbReference>
<dbReference type="NCBIfam" id="TIGR00229">
    <property type="entry name" value="sensory_box"/>
    <property type="match status" value="1"/>
</dbReference>
<dbReference type="InterPro" id="IPR003661">
    <property type="entry name" value="HisK_dim/P_dom"/>
</dbReference>
<dbReference type="InterPro" id="IPR003594">
    <property type="entry name" value="HATPase_dom"/>
</dbReference>
<keyword evidence="9" id="KW-0812">Transmembrane</keyword>
<dbReference type="SMART" id="SM00388">
    <property type="entry name" value="HisKA"/>
    <property type="match status" value="1"/>
</dbReference>
<keyword evidence="4" id="KW-0808">Transferase</keyword>
<dbReference type="Proteomes" id="UP001204142">
    <property type="component" value="Unassembled WGS sequence"/>
</dbReference>
<evidence type="ECO:0000256" key="3">
    <source>
        <dbReference type="ARBA" id="ARBA00022553"/>
    </source>
</evidence>
<dbReference type="SMART" id="SM00387">
    <property type="entry name" value="HATPase_c"/>
    <property type="match status" value="1"/>
</dbReference>
<dbReference type="InterPro" id="IPR036890">
    <property type="entry name" value="HATPase_C_sf"/>
</dbReference>
<dbReference type="SUPFAM" id="SSF55874">
    <property type="entry name" value="ATPase domain of HSP90 chaperone/DNA topoisomerase II/histidine kinase"/>
    <property type="match status" value="1"/>
</dbReference>
<keyword evidence="14" id="KW-1185">Reference proteome</keyword>
<evidence type="ECO:0000256" key="6">
    <source>
        <dbReference type="ARBA" id="ARBA00022777"/>
    </source>
</evidence>
<dbReference type="CDD" id="cd00082">
    <property type="entry name" value="HisKA"/>
    <property type="match status" value="1"/>
</dbReference>
<reference evidence="13 14" key="1">
    <citation type="submission" date="2022-07" db="EMBL/GenBank/DDBJ databases">
        <authorList>
            <person name="Xamxidin M."/>
            <person name="Wu M."/>
        </authorList>
    </citation>
    <scope>NUCLEOTIDE SEQUENCE [LARGE SCALE GENOMIC DNA]</scope>
    <source>
        <strain evidence="13 14">NBRC 111650</strain>
    </source>
</reference>
<feature type="domain" description="PAC" evidence="12">
    <location>
        <begin position="370"/>
        <end position="422"/>
    </location>
</feature>
<dbReference type="EMBL" id="JANIGO010000004">
    <property type="protein sequence ID" value="MCQ8897135.1"/>
    <property type="molecule type" value="Genomic_DNA"/>
</dbReference>
<dbReference type="PROSITE" id="PS50109">
    <property type="entry name" value="HIS_KIN"/>
    <property type="match status" value="1"/>
</dbReference>
<keyword evidence="8" id="KW-0902">Two-component regulatory system</keyword>
<evidence type="ECO:0000256" key="8">
    <source>
        <dbReference type="ARBA" id="ARBA00023012"/>
    </source>
</evidence>
<evidence type="ECO:0000256" key="2">
    <source>
        <dbReference type="ARBA" id="ARBA00012438"/>
    </source>
</evidence>
<feature type="domain" description="PAS" evidence="11">
    <location>
        <begin position="295"/>
        <end position="366"/>
    </location>
</feature>
<proteinExistence type="predicted"/>
<dbReference type="SUPFAM" id="SSF55785">
    <property type="entry name" value="PYP-like sensor domain (PAS domain)"/>
    <property type="match status" value="1"/>
</dbReference>
<keyword evidence="5" id="KW-0547">Nucleotide-binding</keyword>
<sequence>MRLIDQPRTSPLVWATPLVGMILFILAMGAFFYNLYAEDQSQAQLRVTRDVENARNNIRSRLLATQDRVTQIARGVEHRLKGGPDTFKTAANALLAEYPEINSVMVIDLERRVTQVALPPLRSSDTIHPLYQTVEDAESYWAFNTARETRLPVFSRPFLAESNAVYMEIHSPISEDGEFKGTVVATIPLNDLLADAFPDTFIKLYSVSIVDGGGNPIASNVSRSVDNAKLSHEVPLEPPGHGLKLRAVLYKTSSELFSNMLAWTVLGLSVVIIWSFGLLFRHAKLRSRAEKRLLDETKFRRAMENSVMTGMRAIDLQGRITYVNPAFCKMTGYTETELVGMTPPFPYWPENSQEQRRHLELILTGKAPTKGIEVQVRRRDNTVFDARMYVSPLVDSEGNQSGWMTSMTDITEPRRIRDELAAAHRRFVRILEELDAAVSIRSAESAEDEFIFVNKLHREWFAKAYPPKYPKSGRIKQPSFEPFEWFNPVSTRWYEVRRRSISWVDGATVVMQVATDITSRKEAENMTRQQQEKLQFTSRLVTLGELASSLAHEINQPLAAISNYNMGSVNRLKSGRVSPEELLPVLEKVNVQAQRAGDVIRRIREFVKQQEPKRSPCLLSKIVDDAIGFSQLEATHRGARIECALPDPNIQVLADPILIEQVLMNLIKNGLEAMEHLSKDERVIEIDVHAAQNPVRVEVRDHGTGVPEDIRQRLFESFFTTKSEGMGMGLNICRTIIEYHQGQLWVEPAPGRGSVFKFTLPLAIQTDALSHLEHVTEKP</sequence>
<feature type="transmembrane region" description="Helical" evidence="9">
    <location>
        <begin position="260"/>
        <end position="280"/>
    </location>
</feature>
<keyword evidence="9" id="KW-0472">Membrane</keyword>
<keyword evidence="3" id="KW-0597">Phosphoprotein</keyword>
<dbReference type="CDD" id="cd00130">
    <property type="entry name" value="PAS"/>
    <property type="match status" value="1"/>
</dbReference>
<evidence type="ECO:0000256" key="5">
    <source>
        <dbReference type="ARBA" id="ARBA00022741"/>
    </source>
</evidence>
<dbReference type="InterPro" id="IPR005467">
    <property type="entry name" value="His_kinase_dom"/>
</dbReference>
<dbReference type="PRINTS" id="PR00344">
    <property type="entry name" value="BCTRLSENSOR"/>
</dbReference>
<evidence type="ECO:0000256" key="4">
    <source>
        <dbReference type="ARBA" id="ARBA00022679"/>
    </source>
</evidence>
<dbReference type="SMART" id="SM00086">
    <property type="entry name" value="PAC"/>
    <property type="match status" value="1"/>
</dbReference>
<keyword evidence="7" id="KW-0067">ATP-binding</keyword>
<dbReference type="PANTHER" id="PTHR43065:SF10">
    <property type="entry name" value="PEROXIDE STRESS-ACTIVATED HISTIDINE KINASE MAK3"/>
    <property type="match status" value="1"/>
</dbReference>
<dbReference type="SUPFAM" id="SSF47384">
    <property type="entry name" value="Homodimeric domain of signal transducing histidine kinase"/>
    <property type="match status" value="1"/>
</dbReference>
<dbReference type="Pfam" id="PF02518">
    <property type="entry name" value="HATPase_c"/>
    <property type="match status" value="1"/>
</dbReference>
<dbReference type="SMART" id="SM00091">
    <property type="entry name" value="PAS"/>
    <property type="match status" value="1"/>
</dbReference>
<dbReference type="InterPro" id="IPR035965">
    <property type="entry name" value="PAS-like_dom_sf"/>
</dbReference>
<dbReference type="InterPro" id="IPR004358">
    <property type="entry name" value="Sig_transdc_His_kin-like_C"/>
</dbReference>
<evidence type="ECO:0000259" key="11">
    <source>
        <dbReference type="PROSITE" id="PS50112"/>
    </source>
</evidence>
<dbReference type="InterPro" id="IPR000700">
    <property type="entry name" value="PAS-assoc_C"/>
</dbReference>
<name>A0ABT1WHY3_9BURK</name>
<dbReference type="Pfam" id="PF00512">
    <property type="entry name" value="HisKA"/>
    <property type="match status" value="1"/>
</dbReference>
<gene>
    <name evidence="13" type="ORF">NQT62_11895</name>
</gene>
<feature type="transmembrane region" description="Helical" evidence="9">
    <location>
        <begin position="12"/>
        <end position="36"/>
    </location>
</feature>
<keyword evidence="9" id="KW-1133">Transmembrane helix</keyword>
<dbReference type="InterPro" id="IPR001610">
    <property type="entry name" value="PAC"/>
</dbReference>
<evidence type="ECO:0000259" key="10">
    <source>
        <dbReference type="PROSITE" id="PS50109"/>
    </source>
</evidence>
<dbReference type="RefSeq" id="WP_256764936.1">
    <property type="nucleotide sequence ID" value="NZ_JANIGO010000004.1"/>
</dbReference>
<dbReference type="CDD" id="cd18773">
    <property type="entry name" value="PDC1_HK_sensor"/>
    <property type="match status" value="1"/>
</dbReference>
<dbReference type="PANTHER" id="PTHR43065">
    <property type="entry name" value="SENSOR HISTIDINE KINASE"/>
    <property type="match status" value="1"/>
</dbReference>
<accession>A0ABT1WHY3</accession>
<comment type="caution">
    <text evidence="13">The sequence shown here is derived from an EMBL/GenBank/DDBJ whole genome shotgun (WGS) entry which is preliminary data.</text>
</comment>
<evidence type="ECO:0000313" key="13">
    <source>
        <dbReference type="EMBL" id="MCQ8897135.1"/>
    </source>
</evidence>
<evidence type="ECO:0000256" key="9">
    <source>
        <dbReference type="SAM" id="Phobius"/>
    </source>
</evidence>
<evidence type="ECO:0000259" key="12">
    <source>
        <dbReference type="PROSITE" id="PS50113"/>
    </source>
</evidence>